<dbReference type="CDD" id="cd12131">
    <property type="entry name" value="HGbI-like"/>
    <property type="match status" value="1"/>
</dbReference>
<evidence type="ECO:0000313" key="8">
    <source>
        <dbReference type="Proteomes" id="UP001156882"/>
    </source>
</evidence>
<dbReference type="Pfam" id="PF00042">
    <property type="entry name" value="Globin"/>
    <property type="match status" value="1"/>
</dbReference>
<dbReference type="EMBL" id="BSPC01000005">
    <property type="protein sequence ID" value="GLS17316.1"/>
    <property type="molecule type" value="Genomic_DNA"/>
</dbReference>
<dbReference type="Gene3D" id="1.10.490.10">
    <property type="entry name" value="Globins"/>
    <property type="match status" value="1"/>
</dbReference>
<dbReference type="RefSeq" id="WP_284310141.1">
    <property type="nucleotide sequence ID" value="NZ_BSPC01000005.1"/>
</dbReference>
<dbReference type="InterPro" id="IPR012292">
    <property type="entry name" value="Globin/Proto"/>
</dbReference>
<proteinExistence type="inferred from homology"/>
<organism evidence="7 8">
    <name type="scientific">Labrys miyagiensis</name>
    <dbReference type="NCBI Taxonomy" id="346912"/>
    <lineage>
        <taxon>Bacteria</taxon>
        <taxon>Pseudomonadati</taxon>
        <taxon>Pseudomonadota</taxon>
        <taxon>Alphaproteobacteria</taxon>
        <taxon>Hyphomicrobiales</taxon>
        <taxon>Xanthobacteraceae</taxon>
        <taxon>Labrys</taxon>
    </lineage>
</organism>
<accession>A0ABQ6CG83</accession>
<comment type="similarity">
    <text evidence="5">Belongs to the globin family.</text>
</comment>
<keyword evidence="1 5" id="KW-0349">Heme</keyword>
<evidence type="ECO:0000256" key="3">
    <source>
        <dbReference type="ARBA" id="ARBA00022723"/>
    </source>
</evidence>
<dbReference type="PANTHER" id="PTHR43396">
    <property type="entry name" value="FLAVOHEMOPROTEIN"/>
    <property type="match status" value="1"/>
</dbReference>
<keyword evidence="3" id="KW-0479">Metal-binding</keyword>
<dbReference type="PROSITE" id="PS01033">
    <property type="entry name" value="GLOBIN"/>
    <property type="match status" value="1"/>
</dbReference>
<dbReference type="Proteomes" id="UP001156882">
    <property type="component" value="Unassembled WGS sequence"/>
</dbReference>
<protein>
    <submittedName>
        <fullName evidence="7">Hemoglobin</fullName>
    </submittedName>
</protein>
<feature type="domain" description="Globin" evidence="6">
    <location>
        <begin position="1"/>
        <end position="134"/>
    </location>
</feature>
<keyword evidence="8" id="KW-1185">Reference proteome</keyword>
<dbReference type="SUPFAM" id="SSF46458">
    <property type="entry name" value="Globin-like"/>
    <property type="match status" value="1"/>
</dbReference>
<dbReference type="PANTHER" id="PTHR43396:SF3">
    <property type="entry name" value="FLAVOHEMOPROTEIN"/>
    <property type="match status" value="1"/>
</dbReference>
<gene>
    <name evidence="7" type="ORF">GCM10007874_03310</name>
</gene>
<evidence type="ECO:0000256" key="4">
    <source>
        <dbReference type="ARBA" id="ARBA00023004"/>
    </source>
</evidence>
<keyword evidence="5" id="KW-0813">Transport</keyword>
<evidence type="ECO:0000313" key="7">
    <source>
        <dbReference type="EMBL" id="GLS17316.1"/>
    </source>
</evidence>
<name>A0ABQ6CG83_9HYPH</name>
<evidence type="ECO:0000256" key="2">
    <source>
        <dbReference type="ARBA" id="ARBA00022621"/>
    </source>
</evidence>
<evidence type="ECO:0000256" key="1">
    <source>
        <dbReference type="ARBA" id="ARBA00022617"/>
    </source>
</evidence>
<dbReference type="InterPro" id="IPR000971">
    <property type="entry name" value="Globin"/>
</dbReference>
<reference evidence="8" key="1">
    <citation type="journal article" date="2019" name="Int. J. Syst. Evol. Microbiol.">
        <title>The Global Catalogue of Microorganisms (GCM) 10K type strain sequencing project: providing services to taxonomists for standard genome sequencing and annotation.</title>
        <authorList>
            <consortium name="The Broad Institute Genomics Platform"/>
            <consortium name="The Broad Institute Genome Sequencing Center for Infectious Disease"/>
            <person name="Wu L."/>
            <person name="Ma J."/>
        </authorList>
    </citation>
    <scope>NUCLEOTIDE SEQUENCE [LARGE SCALE GENOMIC DNA]</scope>
    <source>
        <strain evidence="8">NBRC 101365</strain>
    </source>
</reference>
<evidence type="ECO:0000259" key="6">
    <source>
        <dbReference type="PROSITE" id="PS01033"/>
    </source>
</evidence>
<sequence>MTPREIDLVQTSFAKVIPIADTAAGLFYERLFEIAPEVRPMFPADLAEQRRKLMAALGMVVGGLRKLDAILPAVKTLAVRHVGYGVSAAHYAPVGEALVWTLQQGLGEGFSAETREAWLLAYRLLAGAMIAEAYGKETAA</sequence>
<evidence type="ECO:0000256" key="5">
    <source>
        <dbReference type="RuleBase" id="RU000356"/>
    </source>
</evidence>
<dbReference type="InterPro" id="IPR009050">
    <property type="entry name" value="Globin-like_sf"/>
</dbReference>
<comment type="caution">
    <text evidence="7">The sequence shown here is derived from an EMBL/GenBank/DDBJ whole genome shotgun (WGS) entry which is preliminary data.</text>
</comment>
<keyword evidence="2 5" id="KW-0561">Oxygen transport</keyword>
<keyword evidence="4" id="KW-0408">Iron</keyword>
<dbReference type="PRINTS" id="PR01907">
    <property type="entry name" value="WORMGLOBIN"/>
</dbReference>